<organism evidence="1 2">
    <name type="scientific">Tateyamaria armeniaca</name>
    <dbReference type="NCBI Taxonomy" id="2518930"/>
    <lineage>
        <taxon>Bacteria</taxon>
        <taxon>Pseudomonadati</taxon>
        <taxon>Pseudomonadota</taxon>
        <taxon>Alphaproteobacteria</taxon>
        <taxon>Rhodobacterales</taxon>
        <taxon>Roseobacteraceae</taxon>
        <taxon>Tateyamaria</taxon>
    </lineage>
</organism>
<name>A0ABW8UZX1_9RHOB</name>
<sequence>MTLSDPKTPRHMRLFELMRQQDVAVSRASRAKALPARRLGPAELEQVKLTALRSFPAPRLTRSDRP</sequence>
<evidence type="ECO:0000313" key="1">
    <source>
        <dbReference type="EMBL" id="MFL4471204.1"/>
    </source>
</evidence>
<dbReference type="Proteomes" id="UP001627408">
    <property type="component" value="Unassembled WGS sequence"/>
</dbReference>
<proteinExistence type="predicted"/>
<comment type="caution">
    <text evidence="1">The sequence shown here is derived from an EMBL/GenBank/DDBJ whole genome shotgun (WGS) entry which is preliminary data.</text>
</comment>
<dbReference type="RefSeq" id="WP_407593033.1">
    <property type="nucleotide sequence ID" value="NZ_JBHDIY010000002.1"/>
</dbReference>
<dbReference type="EMBL" id="JBHDIY010000002">
    <property type="protein sequence ID" value="MFL4471204.1"/>
    <property type="molecule type" value="Genomic_DNA"/>
</dbReference>
<accession>A0ABW8UZX1</accession>
<reference evidence="1 2" key="1">
    <citation type="submission" date="2024-08" db="EMBL/GenBank/DDBJ databases">
        <title>Tateyamaria sp. nov., isolated from marine algae.</title>
        <authorList>
            <person name="Choi B.J."/>
            <person name="Kim J.M."/>
            <person name="Lee J.K."/>
            <person name="Choi D.G."/>
            <person name="Bayburt H."/>
            <person name="Baek J.H."/>
            <person name="Han D.M."/>
            <person name="Jeon C.O."/>
        </authorList>
    </citation>
    <scope>NUCLEOTIDE SEQUENCE [LARGE SCALE GENOMIC DNA]</scope>
    <source>
        <strain evidence="1 2">KMU-156</strain>
    </source>
</reference>
<protein>
    <submittedName>
        <fullName evidence="1">Uncharacterized protein</fullName>
    </submittedName>
</protein>
<gene>
    <name evidence="1" type="ORF">ACERZ8_15430</name>
</gene>
<keyword evidence="2" id="KW-1185">Reference proteome</keyword>
<evidence type="ECO:0000313" key="2">
    <source>
        <dbReference type="Proteomes" id="UP001627408"/>
    </source>
</evidence>